<evidence type="ECO:0000313" key="2">
    <source>
        <dbReference type="EMBL" id="KAA5546772.1"/>
    </source>
</evidence>
<feature type="transmembrane region" description="Helical" evidence="1">
    <location>
        <begin position="97"/>
        <end position="114"/>
    </location>
</feature>
<keyword evidence="1" id="KW-0472">Membrane</keyword>
<protein>
    <submittedName>
        <fullName evidence="2">Uncharacterized protein</fullName>
    </submittedName>
</protein>
<evidence type="ECO:0000313" key="3">
    <source>
        <dbReference type="Proteomes" id="UP000323426"/>
    </source>
</evidence>
<accession>A0A5M6DKG0</accession>
<keyword evidence="1" id="KW-0812">Transmembrane</keyword>
<comment type="caution">
    <text evidence="2">The sequence shown here is derived from an EMBL/GenBank/DDBJ whole genome shotgun (WGS) entry which is preliminary data.</text>
</comment>
<keyword evidence="3" id="KW-1185">Reference proteome</keyword>
<keyword evidence="1" id="KW-1133">Transmembrane helix</keyword>
<sequence length="141" mass="16289">MTKAALKYFLSLGILLLSVYGNLYAHGNKVCNCHSFKSTLVSAEQSRFSAGQNTQFQSIKATLSVTESENCKIIAAEIEEEKHEWISFKKYLAQSNYFTTLFYVLAFGYFSLFIKKCLDSFKHALYFSTIKWFLLFRVIRI</sequence>
<evidence type="ECO:0000256" key="1">
    <source>
        <dbReference type="SAM" id="Phobius"/>
    </source>
</evidence>
<proteinExistence type="predicted"/>
<dbReference type="EMBL" id="VWSF01000006">
    <property type="protein sequence ID" value="KAA5546772.1"/>
    <property type="molecule type" value="Genomic_DNA"/>
</dbReference>
<dbReference type="RefSeq" id="WP_150088373.1">
    <property type="nucleotide sequence ID" value="NZ_VWSF01000006.1"/>
</dbReference>
<name>A0A5M6DKG0_9BACT</name>
<organism evidence="2 3">
    <name type="scientific">Adhaeribacter rhizoryzae</name>
    <dbReference type="NCBI Taxonomy" id="2607907"/>
    <lineage>
        <taxon>Bacteria</taxon>
        <taxon>Pseudomonadati</taxon>
        <taxon>Bacteroidota</taxon>
        <taxon>Cytophagia</taxon>
        <taxon>Cytophagales</taxon>
        <taxon>Hymenobacteraceae</taxon>
        <taxon>Adhaeribacter</taxon>
    </lineage>
</organism>
<dbReference type="Proteomes" id="UP000323426">
    <property type="component" value="Unassembled WGS sequence"/>
</dbReference>
<dbReference type="AlphaFoldDB" id="A0A5M6DKG0"/>
<reference evidence="2 3" key="1">
    <citation type="submission" date="2019-09" db="EMBL/GenBank/DDBJ databases">
        <title>Genome sequence and assembly of Adhaeribacter sp.</title>
        <authorList>
            <person name="Chhetri G."/>
        </authorList>
    </citation>
    <scope>NUCLEOTIDE SEQUENCE [LARGE SCALE GENOMIC DNA]</scope>
    <source>
        <strain evidence="2 3">DK36</strain>
    </source>
</reference>
<gene>
    <name evidence="2" type="ORF">F0145_10580</name>
</gene>